<protein>
    <submittedName>
        <fullName evidence="1">Uncharacterized protein</fullName>
    </submittedName>
</protein>
<keyword evidence="2" id="KW-1185">Reference proteome</keyword>
<name>A0ABV0N9C1_9TELE</name>
<dbReference type="Proteomes" id="UP001476798">
    <property type="component" value="Unassembled WGS sequence"/>
</dbReference>
<dbReference type="EMBL" id="JAHRIO010030534">
    <property type="protein sequence ID" value="MEQ2167987.1"/>
    <property type="molecule type" value="Genomic_DNA"/>
</dbReference>
<comment type="caution">
    <text evidence="1">The sequence shown here is derived from an EMBL/GenBank/DDBJ whole genome shotgun (WGS) entry which is preliminary data.</text>
</comment>
<reference evidence="1 2" key="1">
    <citation type="submission" date="2021-06" db="EMBL/GenBank/DDBJ databases">
        <authorList>
            <person name="Palmer J.M."/>
        </authorList>
    </citation>
    <scope>NUCLEOTIDE SEQUENCE [LARGE SCALE GENOMIC DNA]</scope>
    <source>
        <strain evidence="1 2">GA_2019</strain>
        <tissue evidence="1">Muscle</tissue>
    </source>
</reference>
<evidence type="ECO:0000313" key="1">
    <source>
        <dbReference type="EMBL" id="MEQ2167987.1"/>
    </source>
</evidence>
<evidence type="ECO:0000313" key="2">
    <source>
        <dbReference type="Proteomes" id="UP001476798"/>
    </source>
</evidence>
<accession>A0ABV0N9C1</accession>
<proteinExistence type="predicted"/>
<sequence length="112" mass="11715">LLDASAVSVGLGLDLTLVLEYIDQDLSTFLSKAPACGLSRDLAKLKGRADRVDVRLRSSLRGVPGFAHLFIPSPLQTQSHPPAATVTTFGATRCSEGSVGRDCNKAPGAHSV</sequence>
<gene>
    <name evidence="1" type="ORF">GOODEAATRI_009689</name>
</gene>
<organism evidence="1 2">
    <name type="scientific">Goodea atripinnis</name>
    <dbReference type="NCBI Taxonomy" id="208336"/>
    <lineage>
        <taxon>Eukaryota</taxon>
        <taxon>Metazoa</taxon>
        <taxon>Chordata</taxon>
        <taxon>Craniata</taxon>
        <taxon>Vertebrata</taxon>
        <taxon>Euteleostomi</taxon>
        <taxon>Actinopterygii</taxon>
        <taxon>Neopterygii</taxon>
        <taxon>Teleostei</taxon>
        <taxon>Neoteleostei</taxon>
        <taxon>Acanthomorphata</taxon>
        <taxon>Ovalentaria</taxon>
        <taxon>Atherinomorphae</taxon>
        <taxon>Cyprinodontiformes</taxon>
        <taxon>Goodeidae</taxon>
        <taxon>Goodea</taxon>
    </lineage>
</organism>
<feature type="non-terminal residue" evidence="1">
    <location>
        <position position="1"/>
    </location>
</feature>